<reference evidence="2" key="1">
    <citation type="journal article" date="2019" name="Int. J. Syst. Evol. Microbiol.">
        <title>The Global Catalogue of Microorganisms (GCM) 10K type strain sequencing project: providing services to taxonomists for standard genome sequencing and annotation.</title>
        <authorList>
            <consortium name="The Broad Institute Genomics Platform"/>
            <consortium name="The Broad Institute Genome Sequencing Center for Infectious Disease"/>
            <person name="Wu L."/>
            <person name="Ma J."/>
        </authorList>
    </citation>
    <scope>NUCLEOTIDE SEQUENCE [LARGE SCALE GENOMIC DNA]</scope>
    <source>
        <strain evidence="2">JCM 17919</strain>
    </source>
</reference>
<proteinExistence type="predicted"/>
<evidence type="ECO:0000313" key="1">
    <source>
        <dbReference type="EMBL" id="GAA4341907.1"/>
    </source>
</evidence>
<dbReference type="EMBL" id="BAABGY010000016">
    <property type="protein sequence ID" value="GAA4341907.1"/>
    <property type="molecule type" value="Genomic_DNA"/>
</dbReference>
<dbReference type="RefSeq" id="WP_345257767.1">
    <property type="nucleotide sequence ID" value="NZ_BAABGY010000016.1"/>
</dbReference>
<keyword evidence="2" id="KW-1185">Reference proteome</keyword>
<gene>
    <name evidence="1" type="ORF">GCM10023184_40720</name>
</gene>
<name>A0ABP8HNK8_9BACT</name>
<dbReference type="Proteomes" id="UP001501725">
    <property type="component" value="Unassembled WGS sequence"/>
</dbReference>
<organism evidence="1 2">
    <name type="scientific">Flaviaesturariibacter amylovorans</name>
    <dbReference type="NCBI Taxonomy" id="1084520"/>
    <lineage>
        <taxon>Bacteria</taxon>
        <taxon>Pseudomonadati</taxon>
        <taxon>Bacteroidota</taxon>
        <taxon>Chitinophagia</taxon>
        <taxon>Chitinophagales</taxon>
        <taxon>Chitinophagaceae</taxon>
        <taxon>Flaviaestuariibacter</taxon>
    </lineage>
</organism>
<accession>A0ABP8HNK8</accession>
<dbReference type="Pfam" id="PF13589">
    <property type="entry name" value="HATPase_c_3"/>
    <property type="match status" value="1"/>
</dbReference>
<sequence>MTKTANFQVDPKLAELLGETYKSTEDATKELVDNAYDADSDNVWITLPDPLTPNGVITIVDDGTGMKEQEVRSEYLKIASSRLSRKGEKTFGKKRMVKGRKGIGKFSGLMIAEIMEIKTKAGGKETTITIIKQDLAKEKYDLEKVSLPIVVTDCPQNEHGTTITLKGLNQNYNFPNADRLRQLLILDYRQVADLSIYVNGEKIGVQDYQGATNDKVLKLSNGRSARLIFTVTEKAVKEPGLVYRVGNKIVGRPNSFLKEDEQIPDKLKKRIVGEIICDELEDFVTADWGAIVENSTLKDEIEVLVKAELVDALNVVFKADMHLARLRYDQRIARELEKLPEHKRAFAEKHLQRVLEKFYDEPEEKVNTIISVMIDAVEKDHYWSVIHNIEQTRDGDVEKLALALSDFGFLEMSLITSQAIHRLRFLDELDLLNRNPKTLESTMHKALEFNLWVLGTEYSLTFSNKTLALAVEDLVGKRFKGDRAKKRPDLFLGVDVSRSHTLIEFKRPSDTIGRDAESQALKYRDDLNSIIHNKKIRILVIGGRVDTAISSHNEREDVKLLTYTDIISNARAQLDWLLAELKRDLKLG</sequence>
<dbReference type="Gene3D" id="3.30.565.10">
    <property type="entry name" value="Histidine kinase-like ATPase, C-terminal domain"/>
    <property type="match status" value="1"/>
</dbReference>
<evidence type="ECO:0008006" key="3">
    <source>
        <dbReference type="Google" id="ProtNLM"/>
    </source>
</evidence>
<protein>
    <recommendedName>
        <fullName evidence="3">ATP-binding protein</fullName>
    </recommendedName>
</protein>
<dbReference type="InterPro" id="IPR036890">
    <property type="entry name" value="HATPase_C_sf"/>
</dbReference>
<evidence type="ECO:0000313" key="2">
    <source>
        <dbReference type="Proteomes" id="UP001501725"/>
    </source>
</evidence>
<dbReference type="InterPro" id="IPR011856">
    <property type="entry name" value="tRNA_endonuc-like_dom_sf"/>
</dbReference>
<comment type="caution">
    <text evidence="1">The sequence shown here is derived from an EMBL/GenBank/DDBJ whole genome shotgun (WGS) entry which is preliminary data.</text>
</comment>
<dbReference type="SUPFAM" id="SSF55874">
    <property type="entry name" value="ATPase domain of HSP90 chaperone/DNA topoisomerase II/histidine kinase"/>
    <property type="match status" value="1"/>
</dbReference>
<dbReference type="Gene3D" id="3.40.1350.10">
    <property type="match status" value="1"/>
</dbReference>